<feature type="chain" id="PRO_5041363290" description="Subtilisin-like protease" evidence="8">
    <location>
        <begin position="22"/>
        <end position="658"/>
    </location>
</feature>
<dbReference type="Pfam" id="PF17766">
    <property type="entry name" value="fn3_6"/>
    <property type="match status" value="1"/>
</dbReference>
<comment type="caution">
    <text evidence="11">The sequence shown here is derived from an EMBL/GenBank/DDBJ whole genome shotgun (WGS) entry which is preliminary data.</text>
</comment>
<evidence type="ECO:0000256" key="8">
    <source>
        <dbReference type="SAM" id="SignalP"/>
    </source>
</evidence>
<dbReference type="FunFam" id="3.40.50.200:FF:000006">
    <property type="entry name" value="Subtilisin-like protease SBT1.5"/>
    <property type="match status" value="1"/>
</dbReference>
<dbReference type="CDD" id="cd02120">
    <property type="entry name" value="PA_subtilisin_like"/>
    <property type="match status" value="1"/>
</dbReference>
<feature type="domain" description="Subtilisin-like protease fibronectin type-III" evidence="10">
    <location>
        <begin position="543"/>
        <end position="648"/>
    </location>
</feature>
<dbReference type="EMBL" id="JARYMX010000002">
    <property type="protein sequence ID" value="KAJ9560093.1"/>
    <property type="molecule type" value="Genomic_DNA"/>
</dbReference>
<reference evidence="11" key="1">
    <citation type="submission" date="2023-03" db="EMBL/GenBank/DDBJ databases">
        <title>Chromosome-scale reference genome and RAD-based genetic map of yellow starthistle (Centaurea solstitialis) reveal putative structural variation and QTLs associated with invader traits.</title>
        <authorList>
            <person name="Reatini B."/>
            <person name="Cang F.A."/>
            <person name="Jiang Q."/>
            <person name="Mckibben M.T.W."/>
            <person name="Barker M.S."/>
            <person name="Rieseberg L.H."/>
            <person name="Dlugosch K.M."/>
        </authorList>
    </citation>
    <scope>NUCLEOTIDE SEQUENCE</scope>
    <source>
        <strain evidence="11">CAN-66</strain>
        <tissue evidence="11">Leaf</tissue>
    </source>
</reference>
<keyword evidence="2 7" id="KW-0645">Protease</keyword>
<dbReference type="PROSITE" id="PS00138">
    <property type="entry name" value="SUBTILASE_SER"/>
    <property type="match status" value="1"/>
</dbReference>
<dbReference type="InterPro" id="IPR015500">
    <property type="entry name" value="Peptidase_S8_subtilisin-rel"/>
</dbReference>
<gene>
    <name evidence="11" type="ORF">OSB04_005253</name>
</gene>
<evidence type="ECO:0008006" key="13">
    <source>
        <dbReference type="Google" id="ProtNLM"/>
    </source>
</evidence>
<dbReference type="PROSITE" id="PS51892">
    <property type="entry name" value="SUBTILASE"/>
    <property type="match status" value="1"/>
</dbReference>
<dbReference type="CDD" id="cd04852">
    <property type="entry name" value="Peptidases_S8_3"/>
    <property type="match status" value="1"/>
</dbReference>
<dbReference type="Proteomes" id="UP001172457">
    <property type="component" value="Chromosome 2"/>
</dbReference>
<proteinExistence type="inferred from homology"/>
<name>A0AA38U0B2_9ASTR</name>
<dbReference type="Gene3D" id="3.40.50.200">
    <property type="entry name" value="Peptidase S8/S53 domain"/>
    <property type="match status" value="2"/>
</dbReference>
<accession>A0AA38U0B2</accession>
<dbReference type="Pfam" id="PF00082">
    <property type="entry name" value="Peptidase_S8"/>
    <property type="match status" value="1"/>
</dbReference>
<dbReference type="InterPro" id="IPR023828">
    <property type="entry name" value="Peptidase_S8_Ser-AS"/>
</dbReference>
<keyword evidence="3 8" id="KW-0732">Signal</keyword>
<dbReference type="GO" id="GO:0004252">
    <property type="term" value="F:serine-type endopeptidase activity"/>
    <property type="evidence" value="ECO:0007669"/>
    <property type="project" value="UniProtKB-UniRule"/>
</dbReference>
<evidence type="ECO:0000313" key="11">
    <source>
        <dbReference type="EMBL" id="KAJ9560093.1"/>
    </source>
</evidence>
<dbReference type="Gene3D" id="2.60.40.2310">
    <property type="match status" value="1"/>
</dbReference>
<evidence type="ECO:0000256" key="5">
    <source>
        <dbReference type="ARBA" id="ARBA00022825"/>
    </source>
</evidence>
<dbReference type="PANTHER" id="PTHR10795">
    <property type="entry name" value="PROPROTEIN CONVERTASE SUBTILISIN/KEXIN"/>
    <property type="match status" value="1"/>
</dbReference>
<dbReference type="SUPFAM" id="SSF52743">
    <property type="entry name" value="Subtilisin-like"/>
    <property type="match status" value="1"/>
</dbReference>
<dbReference type="PRINTS" id="PR00723">
    <property type="entry name" value="SUBTILISIN"/>
</dbReference>
<dbReference type="InterPro" id="IPR041469">
    <property type="entry name" value="Subtilisin-like_FN3"/>
</dbReference>
<evidence type="ECO:0000313" key="12">
    <source>
        <dbReference type="Proteomes" id="UP001172457"/>
    </source>
</evidence>
<feature type="active site" description="Charge relay system" evidence="6 7">
    <location>
        <position position="430"/>
    </location>
</feature>
<sequence length="658" mass="70432">MPKSFSTHHTWFTATLDSVAAVTTTAASASSSSKLLDTTHSTRFLGLNSEFGAWPVGDYGKDVIIGLVDSGVWPESESFSDDGMGMVPSRWKGECEAGFRFNSSLCNKKLIGARYFNKGVISNRKNSTISMNSARDIAGHGTHTSSTAAGRYVKRASYFGYGTGTASGVAPNARIAVYKAIWEEGRFLSDILAAIDQAIADGVDVLSLSFGVDGVVLYEDPVAIASFAALEKGIFVSTSAGNAGSLMPLHNGIPWVLTVAASTMDREFTGMLTLGNGVSVTGLALYPGNSSSSPSPIVFMGACEKDDIEAKKLERKIVVCFDKNNTLNKQFYAVESSNASGAIFITNITHTHLYTKTRYPVLFLDLQSAPSVARYSSRGPSSSCPVVLKPDLAAPGSLILAAWPDSIPAAYIQQEPQQLYSKFNLLSGTSMSCPHASGVAALLKAAHPEWSPSAIRSAMMTTSDNLDNTLKPIQDIGDNDNPASPLAMGSGHISPNKALNPGLIYDVKPEDYVNLLCGLKFTKTQIQTITRSTRFTCSNPSLDLNYPSFIALFNGNDTKSTAKVIQVFKRTVTYVGDGSSTFTAKLAPISGLNVSVSPDKLTFGSKNEKQSYKLRIEGPKTLDDEVVFGYLSWIESKGKIVVRSPIVVTRLIGTKDTF</sequence>
<evidence type="ECO:0000256" key="1">
    <source>
        <dbReference type="ARBA" id="ARBA00011073"/>
    </source>
</evidence>
<protein>
    <recommendedName>
        <fullName evidence="13">Subtilisin-like protease</fullName>
    </recommendedName>
</protein>
<dbReference type="InterPro" id="IPR000209">
    <property type="entry name" value="Peptidase_S8/S53_dom"/>
</dbReference>
<evidence type="ECO:0000256" key="4">
    <source>
        <dbReference type="ARBA" id="ARBA00022801"/>
    </source>
</evidence>
<keyword evidence="12" id="KW-1185">Reference proteome</keyword>
<feature type="domain" description="Peptidase S8/S53" evidence="9">
    <location>
        <begin position="60"/>
        <end position="468"/>
    </location>
</feature>
<comment type="similarity">
    <text evidence="1 7">Belongs to the peptidase S8 family.</text>
</comment>
<dbReference type="InterPro" id="IPR045051">
    <property type="entry name" value="SBT"/>
</dbReference>
<dbReference type="InterPro" id="IPR036852">
    <property type="entry name" value="Peptidase_S8/S53_dom_sf"/>
</dbReference>
<evidence type="ECO:0000256" key="2">
    <source>
        <dbReference type="ARBA" id="ARBA00022670"/>
    </source>
</evidence>
<keyword evidence="4 7" id="KW-0378">Hydrolase</keyword>
<evidence type="ECO:0000256" key="6">
    <source>
        <dbReference type="PIRSR" id="PIRSR615500-1"/>
    </source>
</evidence>
<dbReference type="GO" id="GO:0006508">
    <property type="term" value="P:proteolysis"/>
    <property type="evidence" value="ECO:0007669"/>
    <property type="project" value="UniProtKB-KW"/>
</dbReference>
<dbReference type="InterPro" id="IPR034197">
    <property type="entry name" value="Peptidases_S8_3"/>
</dbReference>
<feature type="signal peptide" evidence="8">
    <location>
        <begin position="1"/>
        <end position="21"/>
    </location>
</feature>
<evidence type="ECO:0000256" key="3">
    <source>
        <dbReference type="ARBA" id="ARBA00022729"/>
    </source>
</evidence>
<feature type="active site" description="Charge relay system" evidence="6 7">
    <location>
        <position position="140"/>
    </location>
</feature>
<dbReference type="AlphaFoldDB" id="A0AA38U0B2"/>
<evidence type="ECO:0000259" key="9">
    <source>
        <dbReference type="Pfam" id="PF00082"/>
    </source>
</evidence>
<evidence type="ECO:0000259" key="10">
    <source>
        <dbReference type="Pfam" id="PF17766"/>
    </source>
</evidence>
<organism evidence="11 12">
    <name type="scientific">Centaurea solstitialis</name>
    <name type="common">yellow star-thistle</name>
    <dbReference type="NCBI Taxonomy" id="347529"/>
    <lineage>
        <taxon>Eukaryota</taxon>
        <taxon>Viridiplantae</taxon>
        <taxon>Streptophyta</taxon>
        <taxon>Embryophyta</taxon>
        <taxon>Tracheophyta</taxon>
        <taxon>Spermatophyta</taxon>
        <taxon>Magnoliopsida</taxon>
        <taxon>eudicotyledons</taxon>
        <taxon>Gunneridae</taxon>
        <taxon>Pentapetalae</taxon>
        <taxon>asterids</taxon>
        <taxon>campanulids</taxon>
        <taxon>Asterales</taxon>
        <taxon>Asteraceae</taxon>
        <taxon>Carduoideae</taxon>
        <taxon>Cardueae</taxon>
        <taxon>Centaureinae</taxon>
        <taxon>Centaurea</taxon>
    </lineage>
</organism>
<evidence type="ECO:0000256" key="7">
    <source>
        <dbReference type="PROSITE-ProRule" id="PRU01240"/>
    </source>
</evidence>
<feature type="active site" description="Charge relay system" evidence="6 7">
    <location>
        <position position="69"/>
    </location>
</feature>
<keyword evidence="5 7" id="KW-0720">Serine protease</keyword>